<keyword evidence="2" id="KW-1185">Reference proteome</keyword>
<gene>
    <name evidence="1" type="ORF">YH66_11820</name>
</gene>
<accession>A0A0F6Z890</accession>
<evidence type="ECO:0000313" key="2">
    <source>
        <dbReference type="Proteomes" id="UP000034037"/>
    </source>
</evidence>
<dbReference type="Proteomes" id="UP000034037">
    <property type="component" value="Chromosome"/>
</dbReference>
<dbReference type="EMBL" id="CP011309">
    <property type="protein sequence ID" value="AKF29003.1"/>
    <property type="molecule type" value="Genomic_DNA"/>
</dbReference>
<proteinExistence type="predicted"/>
<name>A0A0F6Z890_9CORY</name>
<organism evidence="1 2">
    <name type="scientific">[Brevibacterium] flavum</name>
    <dbReference type="NCBI Taxonomy" id="92706"/>
    <lineage>
        <taxon>Bacteria</taxon>
        <taxon>Bacillati</taxon>
        <taxon>Actinomycetota</taxon>
        <taxon>Actinomycetes</taxon>
        <taxon>Mycobacteriales</taxon>
        <taxon>Corynebacteriaceae</taxon>
        <taxon>Corynebacterium</taxon>
    </lineage>
</organism>
<evidence type="ECO:0000313" key="1">
    <source>
        <dbReference type="EMBL" id="AKF29003.1"/>
    </source>
</evidence>
<dbReference type="HOGENOM" id="CLU_172403_0_0_11"/>
<sequence length="90" mass="9620">MPGASRSIAGCVIDTAGQSKIDGADVSDGNTNRLRVLAPAGAVISEGEAVEIRGLVYYVAHIPFDYSVGRRPVLARHKPKTLFIVERREG</sequence>
<dbReference type="AlphaFoldDB" id="A0A0F6Z890"/>
<dbReference type="PATRIC" id="fig|92706.3.peg.2478"/>
<protein>
    <submittedName>
        <fullName evidence="1">Uncharacterized protein</fullName>
    </submittedName>
</protein>
<reference evidence="1 2" key="1">
    <citation type="submission" date="2015-04" db="EMBL/GenBank/DDBJ databases">
        <title>Complete Genome Sequence of Brevibacterium flavum ATCC 15168.</title>
        <authorList>
            <person name="Ahn J."/>
            <person name="Park G."/>
            <person name="Jeon W."/>
            <person name="Jang Y."/>
            <person name="Jang M."/>
            <person name="Lee H."/>
            <person name="Lee H."/>
        </authorList>
    </citation>
    <scope>NUCLEOTIDE SEQUENCE [LARGE SCALE GENOMIC DNA]</scope>
    <source>
        <strain evidence="1 2">ATCC 15168</strain>
    </source>
</reference>